<dbReference type="SUPFAM" id="SSF48726">
    <property type="entry name" value="Immunoglobulin"/>
    <property type="match status" value="2"/>
</dbReference>
<dbReference type="InterPro" id="IPR003006">
    <property type="entry name" value="Ig/MHC_CS"/>
</dbReference>
<accession>A0A4W3GYL2</accession>
<keyword evidence="4" id="KW-1064">Adaptive immunity</keyword>
<reference evidence="11" key="2">
    <citation type="journal article" date="2007" name="PLoS Biol.">
        <title>Survey sequencing and comparative analysis of the elephant shark (Callorhinchus milii) genome.</title>
        <authorList>
            <person name="Venkatesh B."/>
            <person name="Kirkness E.F."/>
            <person name="Loh Y.H."/>
            <person name="Halpern A.L."/>
            <person name="Lee A.P."/>
            <person name="Johnson J."/>
            <person name="Dandona N."/>
            <person name="Viswanathan L.D."/>
            <person name="Tay A."/>
            <person name="Venter J.C."/>
            <person name="Strausberg R.L."/>
            <person name="Brenner S."/>
        </authorList>
    </citation>
    <scope>NUCLEOTIDE SEQUENCE [LARGE SCALE GENOMIC DNA]</scope>
</reference>
<dbReference type="FunFam" id="2.60.40.10:FF:000283">
    <property type="entry name" value="Immunoglobulin kappa constant"/>
    <property type="match status" value="1"/>
</dbReference>
<evidence type="ECO:0000256" key="1">
    <source>
        <dbReference type="ARBA" id="ARBA00004613"/>
    </source>
</evidence>
<evidence type="ECO:0000256" key="5">
    <source>
        <dbReference type="ARBA" id="ARBA00023157"/>
    </source>
</evidence>
<dbReference type="FunFam" id="2.60.40.10:FF:000212">
    <property type="entry name" value="Immunoglobulin kappa chain variable 12-38"/>
    <property type="match status" value="1"/>
</dbReference>
<reference evidence="10" key="4">
    <citation type="submission" date="2025-08" db="UniProtKB">
        <authorList>
            <consortium name="Ensembl"/>
        </authorList>
    </citation>
    <scope>IDENTIFICATION</scope>
</reference>
<dbReference type="InterPro" id="IPR003597">
    <property type="entry name" value="Ig_C1-set"/>
</dbReference>
<name>A0A4W3GYL2_CALMI</name>
<dbReference type="SMART" id="SM00406">
    <property type="entry name" value="IGv"/>
    <property type="match status" value="1"/>
</dbReference>
<feature type="domain" description="Ig-like" evidence="9">
    <location>
        <begin position="10"/>
        <end position="119"/>
    </location>
</feature>
<keyword evidence="7" id="KW-1280">Immunoglobulin</keyword>
<dbReference type="PROSITE" id="PS50835">
    <property type="entry name" value="IG_LIKE"/>
    <property type="match status" value="2"/>
</dbReference>
<keyword evidence="11" id="KW-1185">Reference proteome</keyword>
<dbReference type="GO" id="GO:0016020">
    <property type="term" value="C:membrane"/>
    <property type="evidence" value="ECO:0007669"/>
    <property type="project" value="UniProtKB-ARBA"/>
</dbReference>
<reference evidence="10" key="5">
    <citation type="submission" date="2025-09" db="UniProtKB">
        <authorList>
            <consortium name="Ensembl"/>
        </authorList>
    </citation>
    <scope>IDENTIFICATION</scope>
</reference>
<reference evidence="11" key="3">
    <citation type="journal article" date="2014" name="Nature">
        <title>Elephant shark genome provides unique insights into gnathostome evolution.</title>
        <authorList>
            <consortium name="International Elephant Shark Genome Sequencing Consortium"/>
            <person name="Venkatesh B."/>
            <person name="Lee A.P."/>
            <person name="Ravi V."/>
            <person name="Maurya A.K."/>
            <person name="Lian M.M."/>
            <person name="Swann J.B."/>
            <person name="Ohta Y."/>
            <person name="Flajnik M.F."/>
            <person name="Sutoh Y."/>
            <person name="Kasahara M."/>
            <person name="Hoon S."/>
            <person name="Gangu V."/>
            <person name="Roy S.W."/>
            <person name="Irimia M."/>
            <person name="Korzh V."/>
            <person name="Kondrychyn I."/>
            <person name="Lim Z.W."/>
            <person name="Tay B.H."/>
            <person name="Tohari S."/>
            <person name="Kong K.W."/>
            <person name="Ho S."/>
            <person name="Lorente-Galdos B."/>
            <person name="Quilez J."/>
            <person name="Marques-Bonet T."/>
            <person name="Raney B.J."/>
            <person name="Ingham P.W."/>
            <person name="Tay A."/>
            <person name="Hillier L.W."/>
            <person name="Minx P."/>
            <person name="Boehm T."/>
            <person name="Wilson R.K."/>
            <person name="Brenner S."/>
            <person name="Warren W.C."/>
        </authorList>
    </citation>
    <scope>NUCLEOTIDE SEQUENCE [LARGE SCALE GENOMIC DNA]</scope>
</reference>
<feature type="signal peptide" evidence="8">
    <location>
        <begin position="1"/>
        <end position="20"/>
    </location>
</feature>
<reference evidence="11" key="1">
    <citation type="journal article" date="2006" name="Science">
        <title>Ancient noncoding elements conserved in the human genome.</title>
        <authorList>
            <person name="Venkatesh B."/>
            <person name="Kirkness E.F."/>
            <person name="Loh Y.H."/>
            <person name="Halpern A.L."/>
            <person name="Lee A.P."/>
            <person name="Johnson J."/>
            <person name="Dandona N."/>
            <person name="Viswanathan L.D."/>
            <person name="Tay A."/>
            <person name="Venter J.C."/>
            <person name="Strausberg R.L."/>
            <person name="Brenner S."/>
        </authorList>
    </citation>
    <scope>NUCLEOTIDE SEQUENCE [LARGE SCALE GENOMIC DNA]</scope>
</reference>
<evidence type="ECO:0000313" key="10">
    <source>
        <dbReference type="Ensembl" id="ENSCMIP00000008012.1"/>
    </source>
</evidence>
<dbReference type="InterPro" id="IPR007110">
    <property type="entry name" value="Ig-like_dom"/>
</dbReference>
<dbReference type="GO" id="GO:0005576">
    <property type="term" value="C:extracellular region"/>
    <property type="evidence" value="ECO:0007669"/>
    <property type="project" value="UniProtKB-SubCell"/>
</dbReference>
<evidence type="ECO:0000256" key="6">
    <source>
        <dbReference type="ARBA" id="ARBA00023180"/>
    </source>
</evidence>
<dbReference type="SMART" id="SM00407">
    <property type="entry name" value="IGc1"/>
    <property type="match status" value="1"/>
</dbReference>
<dbReference type="Gene3D" id="2.60.40.10">
    <property type="entry name" value="Immunoglobulins"/>
    <property type="match status" value="2"/>
</dbReference>
<dbReference type="PROSITE" id="PS00290">
    <property type="entry name" value="IG_MHC"/>
    <property type="match status" value="1"/>
</dbReference>
<dbReference type="Proteomes" id="UP000314986">
    <property type="component" value="Unassembled WGS sequence"/>
</dbReference>
<keyword evidence="2" id="KW-0964">Secreted</keyword>
<dbReference type="InterPro" id="IPR003599">
    <property type="entry name" value="Ig_sub"/>
</dbReference>
<dbReference type="InterPro" id="IPR036179">
    <property type="entry name" value="Ig-like_dom_sf"/>
</dbReference>
<dbReference type="OMA" id="WNSHELF"/>
<sequence length="237" mass="25553">MLSSTHLLLPVVFWLAGVSGELVMTQTPSMLPVTVGQTATITCKASSSISNYLGWYQQKAGERPKLLIYSATTLYTGTPARFSGHQSSTTFTMTITGVQPEDFADYYCMGYQSSSDTVIQFGKGTELVLNRDVAKPVLTLLPPSTEEISKGTATLLCLANHFFPNTLQLVWQKDMVTVTDGVKTSGSVTGSDHSYSVSSTLTLPAQVWASDARFSCVVTHESLTGPLTQTIRATECV</sequence>
<organism evidence="10 11">
    <name type="scientific">Callorhinchus milii</name>
    <name type="common">Ghost shark</name>
    <dbReference type="NCBI Taxonomy" id="7868"/>
    <lineage>
        <taxon>Eukaryota</taxon>
        <taxon>Metazoa</taxon>
        <taxon>Chordata</taxon>
        <taxon>Craniata</taxon>
        <taxon>Vertebrata</taxon>
        <taxon>Chondrichthyes</taxon>
        <taxon>Holocephali</taxon>
        <taxon>Chimaeriformes</taxon>
        <taxon>Callorhinchidae</taxon>
        <taxon>Callorhinchus</taxon>
    </lineage>
</organism>
<feature type="chain" id="PRO_5021486923" description="Ig-like domain-containing protein" evidence="8">
    <location>
        <begin position="21"/>
        <end position="237"/>
    </location>
</feature>
<evidence type="ECO:0000259" key="9">
    <source>
        <dbReference type="PROSITE" id="PS50835"/>
    </source>
</evidence>
<evidence type="ECO:0000256" key="4">
    <source>
        <dbReference type="ARBA" id="ARBA00023130"/>
    </source>
</evidence>
<evidence type="ECO:0000313" key="11">
    <source>
        <dbReference type="Proteomes" id="UP000314986"/>
    </source>
</evidence>
<keyword evidence="5" id="KW-1015">Disulfide bond</keyword>
<dbReference type="InterPro" id="IPR013106">
    <property type="entry name" value="Ig_V-set"/>
</dbReference>
<dbReference type="PANTHER" id="PTHR23267">
    <property type="entry name" value="IMMUNOGLOBULIN LIGHT CHAIN"/>
    <property type="match status" value="1"/>
</dbReference>
<dbReference type="GO" id="GO:0002250">
    <property type="term" value="P:adaptive immune response"/>
    <property type="evidence" value="ECO:0007669"/>
    <property type="project" value="UniProtKB-KW"/>
</dbReference>
<dbReference type="STRING" id="7868.ENSCMIP00000008012"/>
<dbReference type="Pfam" id="PF07654">
    <property type="entry name" value="C1-set"/>
    <property type="match status" value="1"/>
</dbReference>
<keyword evidence="6" id="KW-0325">Glycoprotein</keyword>
<feature type="domain" description="Ig-like" evidence="9">
    <location>
        <begin position="136"/>
        <end position="232"/>
    </location>
</feature>
<proteinExistence type="predicted"/>
<evidence type="ECO:0000256" key="7">
    <source>
        <dbReference type="ARBA" id="ARBA00043265"/>
    </source>
</evidence>
<dbReference type="GeneTree" id="ENSGT00940000154869"/>
<keyword evidence="8" id="KW-0732">Signal</keyword>
<evidence type="ECO:0000256" key="3">
    <source>
        <dbReference type="ARBA" id="ARBA00022859"/>
    </source>
</evidence>
<keyword evidence="3" id="KW-0391">Immunity</keyword>
<dbReference type="InterPro" id="IPR050150">
    <property type="entry name" value="IgV_Light_Chain"/>
</dbReference>
<dbReference type="AlphaFoldDB" id="A0A4W3GYL2"/>
<dbReference type="FunCoup" id="A0A4W3GYL2">
    <property type="interactions" value="7"/>
</dbReference>
<evidence type="ECO:0000256" key="8">
    <source>
        <dbReference type="SAM" id="SignalP"/>
    </source>
</evidence>
<dbReference type="Ensembl" id="ENSCMIT00000008243.1">
    <property type="protein sequence ID" value="ENSCMIP00000008012.1"/>
    <property type="gene ID" value="ENSCMIG00000004305.1"/>
</dbReference>
<dbReference type="GO" id="GO:0019814">
    <property type="term" value="C:immunoglobulin complex"/>
    <property type="evidence" value="ECO:0007669"/>
    <property type="project" value="UniProtKB-KW"/>
</dbReference>
<dbReference type="SMART" id="SM00409">
    <property type="entry name" value="IG"/>
    <property type="match status" value="2"/>
</dbReference>
<evidence type="ECO:0000256" key="2">
    <source>
        <dbReference type="ARBA" id="ARBA00022525"/>
    </source>
</evidence>
<dbReference type="InterPro" id="IPR013783">
    <property type="entry name" value="Ig-like_fold"/>
</dbReference>
<dbReference type="InParanoid" id="A0A4W3GYL2"/>
<protein>
    <recommendedName>
        <fullName evidence="9">Ig-like domain-containing protein</fullName>
    </recommendedName>
</protein>
<comment type="subcellular location">
    <subcellularLocation>
        <location evidence="1">Secreted</location>
    </subcellularLocation>
</comment>
<dbReference type="Pfam" id="PF07686">
    <property type="entry name" value="V-set"/>
    <property type="match status" value="1"/>
</dbReference>